<dbReference type="Proteomes" id="UP001283361">
    <property type="component" value="Unassembled WGS sequence"/>
</dbReference>
<organism evidence="2 3">
    <name type="scientific">Elysia crispata</name>
    <name type="common">lettuce slug</name>
    <dbReference type="NCBI Taxonomy" id="231223"/>
    <lineage>
        <taxon>Eukaryota</taxon>
        <taxon>Metazoa</taxon>
        <taxon>Spiralia</taxon>
        <taxon>Lophotrochozoa</taxon>
        <taxon>Mollusca</taxon>
        <taxon>Gastropoda</taxon>
        <taxon>Heterobranchia</taxon>
        <taxon>Euthyneura</taxon>
        <taxon>Panpulmonata</taxon>
        <taxon>Sacoglossa</taxon>
        <taxon>Placobranchoidea</taxon>
        <taxon>Plakobranchidae</taxon>
        <taxon>Elysia</taxon>
    </lineage>
</organism>
<evidence type="ECO:0000313" key="3">
    <source>
        <dbReference type="Proteomes" id="UP001283361"/>
    </source>
</evidence>
<dbReference type="EMBL" id="JAWDGP010000204">
    <property type="protein sequence ID" value="KAK3802957.1"/>
    <property type="molecule type" value="Genomic_DNA"/>
</dbReference>
<sequence>MRMTDERNVMSGTAENTRTDHVHRMLDYCSEVGKGSSLSPCSGGAGEERGTLSHEQTIGSSRPNGLTGEKREGLYDPLLVTDLSFLVDICWELSLTTISAISNEWGFPDAEKSSEVGLDLIEYMSPVVYLGEKKLEIDGENRNGVTHYILAIK</sequence>
<protein>
    <submittedName>
        <fullName evidence="2">Uncharacterized protein</fullName>
    </submittedName>
</protein>
<feature type="compositionally biased region" description="Polar residues" evidence="1">
    <location>
        <begin position="53"/>
        <end position="64"/>
    </location>
</feature>
<gene>
    <name evidence="2" type="ORF">RRG08_051712</name>
</gene>
<feature type="region of interest" description="Disordered" evidence="1">
    <location>
        <begin position="39"/>
        <end position="70"/>
    </location>
</feature>
<evidence type="ECO:0000256" key="1">
    <source>
        <dbReference type="SAM" id="MobiDB-lite"/>
    </source>
</evidence>
<evidence type="ECO:0000313" key="2">
    <source>
        <dbReference type="EMBL" id="KAK3802957.1"/>
    </source>
</evidence>
<keyword evidence="3" id="KW-1185">Reference proteome</keyword>
<name>A0AAE1BB88_9GAST</name>
<comment type="caution">
    <text evidence="2">The sequence shown here is derived from an EMBL/GenBank/DDBJ whole genome shotgun (WGS) entry which is preliminary data.</text>
</comment>
<proteinExistence type="predicted"/>
<accession>A0AAE1BB88</accession>
<reference evidence="2" key="1">
    <citation type="journal article" date="2023" name="G3 (Bethesda)">
        <title>A reference genome for the long-term kleptoplast-retaining sea slug Elysia crispata morphotype clarki.</title>
        <authorList>
            <person name="Eastman K.E."/>
            <person name="Pendleton A.L."/>
            <person name="Shaikh M.A."/>
            <person name="Suttiyut T."/>
            <person name="Ogas R."/>
            <person name="Tomko P."/>
            <person name="Gavelis G."/>
            <person name="Widhalm J.R."/>
            <person name="Wisecaver J.H."/>
        </authorList>
    </citation>
    <scope>NUCLEOTIDE SEQUENCE</scope>
    <source>
        <strain evidence="2">ECLA1</strain>
    </source>
</reference>
<dbReference type="AlphaFoldDB" id="A0AAE1BB88"/>